<feature type="compositionally biased region" description="Basic and acidic residues" evidence="1">
    <location>
        <begin position="372"/>
        <end position="382"/>
    </location>
</feature>
<feature type="compositionally biased region" description="Basic and acidic residues" evidence="1">
    <location>
        <begin position="27"/>
        <end position="38"/>
    </location>
</feature>
<feature type="compositionally biased region" description="Low complexity" evidence="1">
    <location>
        <begin position="430"/>
        <end position="452"/>
    </location>
</feature>
<protein>
    <submittedName>
        <fullName evidence="2">Uncharacterized protein</fullName>
    </submittedName>
</protein>
<dbReference type="EMBL" id="FN653021">
    <property type="protein sequence ID" value="CBY23640.1"/>
    <property type="molecule type" value="Genomic_DNA"/>
</dbReference>
<feature type="compositionally biased region" description="Basic and acidic residues" evidence="1">
    <location>
        <begin position="277"/>
        <end position="293"/>
    </location>
</feature>
<proteinExistence type="predicted"/>
<feature type="compositionally biased region" description="Low complexity" evidence="1">
    <location>
        <begin position="474"/>
        <end position="489"/>
    </location>
</feature>
<accession>E4X1G0</accession>
<feature type="compositionally biased region" description="Polar residues" evidence="1">
    <location>
        <begin position="54"/>
        <end position="65"/>
    </location>
</feature>
<dbReference type="InParanoid" id="E4X1G0"/>
<feature type="region of interest" description="Disordered" evidence="1">
    <location>
        <begin position="1"/>
        <end position="539"/>
    </location>
</feature>
<feature type="compositionally biased region" description="Low complexity" evidence="1">
    <location>
        <begin position="357"/>
        <end position="371"/>
    </location>
</feature>
<feature type="compositionally biased region" description="Polar residues" evidence="1">
    <location>
        <begin position="392"/>
        <end position="407"/>
    </location>
</feature>
<gene>
    <name evidence="2" type="ORF">GSOID_T00016096001</name>
</gene>
<feature type="compositionally biased region" description="Polar residues" evidence="1">
    <location>
        <begin position="464"/>
        <end position="473"/>
    </location>
</feature>
<reference evidence="2" key="1">
    <citation type="journal article" date="2010" name="Science">
        <title>Plasticity of animal genome architecture unmasked by rapid evolution of a pelagic tunicate.</title>
        <authorList>
            <person name="Denoeud F."/>
            <person name="Henriet S."/>
            <person name="Mungpakdee S."/>
            <person name="Aury J.M."/>
            <person name="Da Silva C."/>
            <person name="Brinkmann H."/>
            <person name="Mikhaleva J."/>
            <person name="Olsen L.C."/>
            <person name="Jubin C."/>
            <person name="Canestro C."/>
            <person name="Bouquet J.M."/>
            <person name="Danks G."/>
            <person name="Poulain J."/>
            <person name="Campsteijn C."/>
            <person name="Adamski M."/>
            <person name="Cross I."/>
            <person name="Yadetie F."/>
            <person name="Muffato M."/>
            <person name="Louis A."/>
            <person name="Butcher S."/>
            <person name="Tsagkogeorga G."/>
            <person name="Konrad A."/>
            <person name="Singh S."/>
            <person name="Jensen M.F."/>
            <person name="Cong E.H."/>
            <person name="Eikeseth-Otteraa H."/>
            <person name="Noel B."/>
            <person name="Anthouard V."/>
            <person name="Porcel B.M."/>
            <person name="Kachouri-Lafond R."/>
            <person name="Nishino A."/>
            <person name="Ugolini M."/>
            <person name="Chourrout P."/>
            <person name="Nishida H."/>
            <person name="Aasland R."/>
            <person name="Huzurbazar S."/>
            <person name="Westhof E."/>
            <person name="Delsuc F."/>
            <person name="Lehrach H."/>
            <person name="Reinhardt R."/>
            <person name="Weissenbach J."/>
            <person name="Roy S.W."/>
            <person name="Artiguenave F."/>
            <person name="Postlethwait J.H."/>
            <person name="Manak J.R."/>
            <person name="Thompson E.M."/>
            <person name="Jaillon O."/>
            <person name="Du Pasquier L."/>
            <person name="Boudinot P."/>
            <person name="Liberles D.A."/>
            <person name="Volff J.N."/>
            <person name="Philippe H."/>
            <person name="Lenhard B."/>
            <person name="Roest Crollius H."/>
            <person name="Wincker P."/>
            <person name="Chourrout D."/>
        </authorList>
    </citation>
    <scope>NUCLEOTIDE SEQUENCE [LARGE SCALE GENOMIC DNA]</scope>
</reference>
<feature type="compositionally biased region" description="Low complexity" evidence="1">
    <location>
        <begin position="331"/>
        <end position="348"/>
    </location>
</feature>
<name>E4X1G0_OIKDI</name>
<feature type="compositionally biased region" description="Basic and acidic residues" evidence="1">
    <location>
        <begin position="111"/>
        <end position="120"/>
    </location>
</feature>
<evidence type="ECO:0000256" key="1">
    <source>
        <dbReference type="SAM" id="MobiDB-lite"/>
    </source>
</evidence>
<organism evidence="2">
    <name type="scientific">Oikopleura dioica</name>
    <name type="common">Tunicate</name>
    <dbReference type="NCBI Taxonomy" id="34765"/>
    <lineage>
        <taxon>Eukaryota</taxon>
        <taxon>Metazoa</taxon>
        <taxon>Chordata</taxon>
        <taxon>Tunicata</taxon>
        <taxon>Appendicularia</taxon>
        <taxon>Copelata</taxon>
        <taxon>Oikopleuridae</taxon>
        <taxon>Oikopleura</taxon>
    </lineage>
</organism>
<keyword evidence="3" id="KW-1185">Reference proteome</keyword>
<feature type="compositionally biased region" description="Basic and acidic residues" evidence="1">
    <location>
        <begin position="66"/>
        <end position="76"/>
    </location>
</feature>
<sequence length="539" mass="57742">MGNLFTKEKSNDNSCRPSRGSDGYPRQQEKPTEPEKSLQEGNKVAKPAPDIPRQANNWSDASETIKTPDSEKHAVAEEPTQTEQKEGSLKNMSKSSSKHSIKLSTSTSKHSKIELEELSVKDLPQTGTIAKDTNFGIHGQNQRSPSEKSLSERNASLPQTPEKPQIPSVLGNLSVSSSRKSLRNSKPTTPLDAPNSPFRSPSGKQSPLVKSPSAQSPLASSPDRSQKSGFGSFIKSPSATSPLVEGKTESSAALQELVRSSSNSGTLGSTIQNDDVSPSKEEDGKNKPDKIEQEGSIDAPLELVSSQTAAEPVSEKIDDLAPDFPEGLPDSQTTTKSTSKSSLKSQNSERGSQTHRISNSGSQKSIPSSKSHNFEHLSESSSKKSLRSSASNQDFTKFSKSESNMTLSVLAEGETTVDESRFSQDLTKNQKLSMSSSSSKKSLRSQKSTSSTANRVVSPPLSEEPQSIFQDAPSSISKSSSKLSIAGKSDTSSKIDAIINEKNNKTEPTNGGNPFGEISKMNSAPQCDVYDGSAVKERF</sequence>
<feature type="compositionally biased region" description="Basic and acidic residues" evidence="1">
    <location>
        <begin position="1"/>
        <end position="11"/>
    </location>
</feature>
<evidence type="ECO:0000313" key="3">
    <source>
        <dbReference type="Proteomes" id="UP000001307"/>
    </source>
</evidence>
<feature type="compositionally biased region" description="Polar residues" evidence="1">
    <location>
        <begin position="249"/>
        <end position="276"/>
    </location>
</feature>
<dbReference type="Proteomes" id="UP000001307">
    <property type="component" value="Unassembled WGS sequence"/>
</dbReference>
<dbReference type="AlphaFoldDB" id="E4X1G0"/>
<evidence type="ECO:0000313" key="2">
    <source>
        <dbReference type="EMBL" id="CBY23640.1"/>
    </source>
</evidence>
<feature type="compositionally biased region" description="Low complexity" evidence="1">
    <location>
        <begin position="211"/>
        <end position="222"/>
    </location>
</feature>
<dbReference type="OrthoDB" id="10620527at2759"/>